<feature type="domain" description="Acyl-CoA dehydrogenase/oxidase C-terminal" evidence="7">
    <location>
        <begin position="226"/>
        <end position="375"/>
    </location>
</feature>
<keyword evidence="4 6" id="KW-0274">FAD</keyword>
<dbReference type="Pfam" id="PF02771">
    <property type="entry name" value="Acyl-CoA_dh_N"/>
    <property type="match status" value="1"/>
</dbReference>
<dbReference type="Gene3D" id="1.10.540.10">
    <property type="entry name" value="Acyl-CoA dehydrogenase/oxidase, N-terminal domain"/>
    <property type="match status" value="1"/>
</dbReference>
<dbReference type="EMBL" id="MHMQ01000011">
    <property type="protein sequence ID" value="OGZ30944.1"/>
    <property type="molecule type" value="Genomic_DNA"/>
</dbReference>
<dbReference type="InterPro" id="IPR036250">
    <property type="entry name" value="AcylCo_DH-like_C"/>
</dbReference>
<comment type="cofactor">
    <cofactor evidence="1 6">
        <name>FAD</name>
        <dbReference type="ChEBI" id="CHEBI:57692"/>
    </cofactor>
</comment>
<feature type="domain" description="Acyl-CoA oxidase/dehydrogenase middle" evidence="8">
    <location>
        <begin position="118"/>
        <end position="214"/>
    </location>
</feature>
<name>A0A1G2EYP9_9BACT</name>
<feature type="domain" description="Acyl-CoA dehydrogenase/oxidase N-terminal" evidence="9">
    <location>
        <begin position="4"/>
        <end position="115"/>
    </location>
</feature>
<proteinExistence type="inferred from homology"/>
<comment type="caution">
    <text evidence="10">The sequence shown here is derived from an EMBL/GenBank/DDBJ whole genome shotgun (WGS) entry which is preliminary data.</text>
</comment>
<dbReference type="InterPro" id="IPR037069">
    <property type="entry name" value="AcylCoA_DH/ox_N_sf"/>
</dbReference>
<dbReference type="SUPFAM" id="SSF56645">
    <property type="entry name" value="Acyl-CoA dehydrogenase NM domain-like"/>
    <property type="match status" value="1"/>
</dbReference>
<dbReference type="InterPro" id="IPR006091">
    <property type="entry name" value="Acyl-CoA_Oxase/DH_mid-dom"/>
</dbReference>
<dbReference type="InterPro" id="IPR009100">
    <property type="entry name" value="AcylCoA_DH/oxidase_NM_dom_sf"/>
</dbReference>
<dbReference type="InterPro" id="IPR013786">
    <property type="entry name" value="AcylCoA_DH/ox_N"/>
</dbReference>
<evidence type="ECO:0008006" key="12">
    <source>
        <dbReference type="Google" id="ProtNLM"/>
    </source>
</evidence>
<gene>
    <name evidence="10" type="ORF">A2931_03755</name>
</gene>
<evidence type="ECO:0000256" key="1">
    <source>
        <dbReference type="ARBA" id="ARBA00001974"/>
    </source>
</evidence>
<evidence type="ECO:0000256" key="3">
    <source>
        <dbReference type="ARBA" id="ARBA00022630"/>
    </source>
</evidence>
<dbReference type="SUPFAM" id="SSF47203">
    <property type="entry name" value="Acyl-CoA dehydrogenase C-terminal domain-like"/>
    <property type="match status" value="1"/>
</dbReference>
<dbReference type="PANTHER" id="PTHR43884:SF12">
    <property type="entry name" value="ISOVALERYL-COA DEHYDROGENASE, MITOCHONDRIAL-RELATED"/>
    <property type="match status" value="1"/>
</dbReference>
<accession>A0A1G2EYP9</accession>
<dbReference type="InterPro" id="IPR009075">
    <property type="entry name" value="AcylCo_DH/oxidase_C"/>
</dbReference>
<evidence type="ECO:0000259" key="8">
    <source>
        <dbReference type="Pfam" id="PF02770"/>
    </source>
</evidence>
<comment type="similarity">
    <text evidence="2 6">Belongs to the acyl-CoA dehydrogenase family.</text>
</comment>
<reference evidence="10 11" key="1">
    <citation type="journal article" date="2016" name="Nat. Commun.">
        <title>Thousands of microbial genomes shed light on interconnected biogeochemical processes in an aquifer system.</title>
        <authorList>
            <person name="Anantharaman K."/>
            <person name="Brown C.T."/>
            <person name="Hug L.A."/>
            <person name="Sharon I."/>
            <person name="Castelle C.J."/>
            <person name="Probst A.J."/>
            <person name="Thomas B.C."/>
            <person name="Singh A."/>
            <person name="Wilkins M.J."/>
            <person name="Karaoz U."/>
            <person name="Brodie E.L."/>
            <person name="Williams K.H."/>
            <person name="Hubbard S.S."/>
            <person name="Banfield J.F."/>
        </authorList>
    </citation>
    <scope>NUCLEOTIDE SEQUENCE [LARGE SCALE GENOMIC DNA]</scope>
</reference>
<protein>
    <recommendedName>
        <fullName evidence="12">Acyl-CoA dehydrogenase</fullName>
    </recommendedName>
</protein>
<keyword evidence="5 6" id="KW-0560">Oxidoreductase</keyword>
<evidence type="ECO:0000256" key="6">
    <source>
        <dbReference type="RuleBase" id="RU362125"/>
    </source>
</evidence>
<dbReference type="Gene3D" id="1.20.140.10">
    <property type="entry name" value="Butyryl-CoA Dehydrogenase, subunit A, domain 3"/>
    <property type="match status" value="1"/>
</dbReference>
<evidence type="ECO:0000259" key="9">
    <source>
        <dbReference type="Pfam" id="PF02771"/>
    </source>
</evidence>
<dbReference type="Gene3D" id="2.40.110.10">
    <property type="entry name" value="Butyryl-CoA Dehydrogenase, subunit A, domain 2"/>
    <property type="match status" value="1"/>
</dbReference>
<dbReference type="Proteomes" id="UP000177486">
    <property type="component" value="Unassembled WGS sequence"/>
</dbReference>
<evidence type="ECO:0000256" key="5">
    <source>
        <dbReference type="ARBA" id="ARBA00023002"/>
    </source>
</evidence>
<dbReference type="FunFam" id="1.20.140.10:FF:000004">
    <property type="entry name" value="Acyl-CoA dehydrogenase FadE25"/>
    <property type="match status" value="1"/>
</dbReference>
<dbReference type="PANTHER" id="PTHR43884">
    <property type="entry name" value="ACYL-COA DEHYDROGENASE"/>
    <property type="match status" value="1"/>
</dbReference>
<evidence type="ECO:0000259" key="7">
    <source>
        <dbReference type="Pfam" id="PF00441"/>
    </source>
</evidence>
<dbReference type="AlphaFoldDB" id="A0A1G2EYP9"/>
<keyword evidence="3 6" id="KW-0285">Flavoprotein</keyword>
<dbReference type="FunFam" id="2.40.110.10:FF:000001">
    <property type="entry name" value="Acyl-CoA dehydrogenase, mitochondrial"/>
    <property type="match status" value="1"/>
</dbReference>
<organism evidence="10 11">
    <name type="scientific">Candidatus Niyogibacteria bacterium RIFCSPLOWO2_01_FULL_45_48</name>
    <dbReference type="NCBI Taxonomy" id="1801724"/>
    <lineage>
        <taxon>Bacteria</taxon>
        <taxon>Candidatus Niyogiibacteriota</taxon>
    </lineage>
</organism>
<evidence type="ECO:0000313" key="11">
    <source>
        <dbReference type="Proteomes" id="UP000177486"/>
    </source>
</evidence>
<dbReference type="InterPro" id="IPR046373">
    <property type="entry name" value="Acyl-CoA_Oxase/DH_mid-dom_sf"/>
</dbReference>
<evidence type="ECO:0000256" key="4">
    <source>
        <dbReference type="ARBA" id="ARBA00022827"/>
    </source>
</evidence>
<dbReference type="GO" id="GO:0003995">
    <property type="term" value="F:acyl-CoA dehydrogenase activity"/>
    <property type="evidence" value="ECO:0007669"/>
    <property type="project" value="TreeGrafter"/>
</dbReference>
<dbReference type="Pfam" id="PF02770">
    <property type="entry name" value="Acyl-CoA_dh_M"/>
    <property type="match status" value="1"/>
</dbReference>
<dbReference type="GO" id="GO:0050660">
    <property type="term" value="F:flavin adenine dinucleotide binding"/>
    <property type="evidence" value="ECO:0007669"/>
    <property type="project" value="InterPro"/>
</dbReference>
<evidence type="ECO:0000313" key="10">
    <source>
        <dbReference type="EMBL" id="OGZ30944.1"/>
    </source>
</evidence>
<evidence type="ECO:0000256" key="2">
    <source>
        <dbReference type="ARBA" id="ARBA00009347"/>
    </source>
</evidence>
<sequence>MLKEEVKQVRGLMMDFVRDIPKEEIDSLEKEHEMPLDRIGMLGDRGMMGLSVPLEYGGAGFCTTELLTVGEPLAEAWSSLYLIWLVQNSIAVLPVLLFGNNEQKEFWLPRFANGELGCFCLTEPSCGSDVASLKISAKETEDDFILNGTKRFITNAINGKMATVFARTGAKGSGSKGISAFILDLSTPGIILGSAEKKIALHASPICDVIFNECHIPKGALVGEKNNGFKIAMSTLNAGRLGVAMQAVGLAEEALRRAKDYGDERMVAGGEKKVNDTEQARRKYAWMRTEIDAVRALIFEAARLKDEGQPFVQKASEAKLKAARVALEVTREAVGIFGGNGFIADYDIFRLHAEAFGVWIYEGTQEIQEMIISKAEFGEL</sequence>
<dbReference type="Pfam" id="PF00441">
    <property type="entry name" value="Acyl-CoA_dh_1"/>
    <property type="match status" value="1"/>
</dbReference>